<sequence length="543" mass="57541">MPCQTGRVSWEKNISILGLVPGLHAAGSCVKGSRLARRRQIDLLSATIRDLQAYLSNGTITSLQLTQRYLDNIAANNHAGLELRAVIETGPYENLMAIAQYMDDLRANGTILSELHGIPMLLKDNIATDVSLGMNTTAGNYGFLGSQVPGDAPVTAQLRAKGVIVIGKANLSELANYKALNVTNGWSARGGQTQSAYVVGGFAAGGDPCGSSSGSAVGVSAGFSSASLGSETDGSLVCPANRAALYTIRMSVGLSSRTGVIPISSTQDTTGPMAKSTYDCALILENMVAHRPDPLDPYTKNGSLHALSNYTRFALHPHATFANKTLAVPIQFFQNETISGNPPEINMALNAAIARMAELGAIVINGTSVPSADQLATSTAETIVLDTDFKVDLATYLSRLSNSQIESLADLIDFDDAHADLEFAPGECCQEILVRSVQTTGRNATEYIHARATDYNIGRTNGIDYVLDKYQADALVLPTEGYASSLAAVAGYPIVSVPLGYLSNGQPFGMAFIGRQWSEATLISLMAAWEENSPPRRVPEQLV</sequence>
<evidence type="ECO:0000259" key="1">
    <source>
        <dbReference type="Pfam" id="PF01425"/>
    </source>
</evidence>
<protein>
    <submittedName>
        <fullName evidence="2">Amidase signature domain-containing protein</fullName>
    </submittedName>
</protein>
<dbReference type="Gene3D" id="3.90.1300.10">
    <property type="entry name" value="Amidase signature (AS) domain"/>
    <property type="match status" value="1"/>
</dbReference>
<dbReference type="EMBL" id="NBSH01000002">
    <property type="protein sequence ID" value="ORX39547.1"/>
    <property type="molecule type" value="Genomic_DNA"/>
</dbReference>
<comment type="caution">
    <text evidence="2">The sequence shown here is derived from an EMBL/GenBank/DDBJ whole genome shotgun (WGS) entry which is preliminary data.</text>
</comment>
<dbReference type="FunCoup" id="A0A1Y1UPP7">
    <property type="interactions" value="174"/>
</dbReference>
<dbReference type="STRING" id="4999.A0A1Y1UPP7"/>
<dbReference type="InterPro" id="IPR036928">
    <property type="entry name" value="AS_sf"/>
</dbReference>
<dbReference type="PANTHER" id="PTHR42678">
    <property type="entry name" value="AMIDASE"/>
    <property type="match status" value="1"/>
</dbReference>
<proteinExistence type="predicted"/>
<keyword evidence="3" id="KW-1185">Reference proteome</keyword>
<gene>
    <name evidence="2" type="ORF">BD324DRAFT_640827</name>
</gene>
<feature type="domain" description="Amidase" evidence="1">
    <location>
        <begin position="66"/>
        <end position="522"/>
    </location>
</feature>
<dbReference type="Proteomes" id="UP000193218">
    <property type="component" value="Unassembled WGS sequence"/>
</dbReference>
<dbReference type="RefSeq" id="XP_021873332.1">
    <property type="nucleotide sequence ID" value="XM_022017374.1"/>
</dbReference>
<dbReference type="Pfam" id="PF01425">
    <property type="entry name" value="Amidase"/>
    <property type="match status" value="1"/>
</dbReference>
<dbReference type="OrthoDB" id="566138at2759"/>
<reference evidence="2 3" key="1">
    <citation type="submission" date="2017-03" db="EMBL/GenBank/DDBJ databases">
        <title>Widespread Adenine N6-methylation of Active Genes in Fungi.</title>
        <authorList>
            <consortium name="DOE Joint Genome Institute"/>
            <person name="Mondo S.J."/>
            <person name="Dannebaum R.O."/>
            <person name="Kuo R.C."/>
            <person name="Louie K.B."/>
            <person name="Bewick A.J."/>
            <person name="Labutti K."/>
            <person name="Haridas S."/>
            <person name="Kuo A."/>
            <person name="Salamov A."/>
            <person name="Ahrendt S.R."/>
            <person name="Lau R."/>
            <person name="Bowen B.P."/>
            <person name="Lipzen A."/>
            <person name="Sullivan W."/>
            <person name="Andreopoulos W.B."/>
            <person name="Clum A."/>
            <person name="Lindquist E."/>
            <person name="Daum C."/>
            <person name="Northen T.R."/>
            <person name="Ramamoorthy G."/>
            <person name="Schmitz R.J."/>
            <person name="Gryganskyi A."/>
            <person name="Culley D."/>
            <person name="Magnuson J."/>
            <person name="James T.Y."/>
            <person name="O'Malley M.A."/>
            <person name="Stajich J.E."/>
            <person name="Spatafora J.W."/>
            <person name="Visel A."/>
            <person name="Grigoriev I.V."/>
        </authorList>
    </citation>
    <scope>NUCLEOTIDE SEQUENCE [LARGE SCALE GENOMIC DNA]</scope>
    <source>
        <strain evidence="2 3">NRRL Y-17943</strain>
    </source>
</reference>
<organism evidence="2 3">
    <name type="scientific">Kockovaella imperatae</name>
    <dbReference type="NCBI Taxonomy" id="4999"/>
    <lineage>
        <taxon>Eukaryota</taxon>
        <taxon>Fungi</taxon>
        <taxon>Dikarya</taxon>
        <taxon>Basidiomycota</taxon>
        <taxon>Agaricomycotina</taxon>
        <taxon>Tremellomycetes</taxon>
        <taxon>Tremellales</taxon>
        <taxon>Cuniculitremaceae</taxon>
        <taxon>Kockovaella</taxon>
    </lineage>
</organism>
<dbReference type="GeneID" id="33559183"/>
<evidence type="ECO:0000313" key="3">
    <source>
        <dbReference type="Proteomes" id="UP000193218"/>
    </source>
</evidence>
<dbReference type="InterPro" id="IPR023631">
    <property type="entry name" value="Amidase_dom"/>
</dbReference>
<dbReference type="AlphaFoldDB" id="A0A1Y1UPP7"/>
<dbReference type="PROSITE" id="PS51257">
    <property type="entry name" value="PROKAR_LIPOPROTEIN"/>
    <property type="match status" value="1"/>
</dbReference>
<accession>A0A1Y1UPP7</accession>
<dbReference type="PANTHER" id="PTHR42678:SF34">
    <property type="entry name" value="OS04G0183300 PROTEIN"/>
    <property type="match status" value="1"/>
</dbReference>
<dbReference type="InParanoid" id="A0A1Y1UPP7"/>
<evidence type="ECO:0000313" key="2">
    <source>
        <dbReference type="EMBL" id="ORX39547.1"/>
    </source>
</evidence>
<dbReference type="SUPFAM" id="SSF75304">
    <property type="entry name" value="Amidase signature (AS) enzymes"/>
    <property type="match status" value="1"/>
</dbReference>
<name>A0A1Y1UPP7_9TREE</name>